<evidence type="ECO:0000313" key="1">
    <source>
        <dbReference type="EMBL" id="GMS89574.1"/>
    </source>
</evidence>
<reference evidence="1" key="1">
    <citation type="submission" date="2023-10" db="EMBL/GenBank/DDBJ databases">
        <title>Genome assembly of Pristionchus species.</title>
        <authorList>
            <person name="Yoshida K."/>
            <person name="Sommer R.J."/>
        </authorList>
    </citation>
    <scope>NUCLEOTIDE SEQUENCE</scope>
    <source>
        <strain evidence="1">RS0144</strain>
    </source>
</reference>
<dbReference type="Gene3D" id="3.40.30.10">
    <property type="entry name" value="Glutaredoxin"/>
    <property type="match status" value="1"/>
</dbReference>
<dbReference type="InterPro" id="IPR036249">
    <property type="entry name" value="Thioredoxin-like_sf"/>
</dbReference>
<dbReference type="SUPFAM" id="SSF52833">
    <property type="entry name" value="Thioredoxin-like"/>
    <property type="match status" value="1"/>
</dbReference>
<dbReference type="GO" id="GO:0007605">
    <property type="term" value="P:sensory perception of sound"/>
    <property type="evidence" value="ECO:0007669"/>
    <property type="project" value="InterPro"/>
</dbReference>
<dbReference type="AlphaFoldDB" id="A0AAV5TAB1"/>
<gene>
    <name evidence="1" type="ORF">PENTCL1PPCAC_11749</name>
</gene>
<dbReference type="EMBL" id="BTSX01000003">
    <property type="protein sequence ID" value="GMS89574.1"/>
    <property type="molecule type" value="Genomic_DNA"/>
</dbReference>
<protein>
    <recommendedName>
        <fullName evidence="3">Glutaredoxin domain-containing protein</fullName>
    </recommendedName>
</protein>
<evidence type="ECO:0008006" key="3">
    <source>
        <dbReference type="Google" id="ProtNLM"/>
    </source>
</evidence>
<keyword evidence="2" id="KW-1185">Reference proteome</keyword>
<name>A0AAV5TAB1_9BILA</name>
<dbReference type="PANTHER" id="PTHR46990:SF1">
    <property type="entry name" value="GLUTAREDOXIN DOMAIN-CONTAINING CYSTEINE-RICH PROTEIN 1"/>
    <property type="match status" value="1"/>
</dbReference>
<comment type="caution">
    <text evidence="1">The sequence shown here is derived from an EMBL/GenBank/DDBJ whole genome shotgun (WGS) entry which is preliminary data.</text>
</comment>
<proteinExistence type="predicted"/>
<organism evidence="1 2">
    <name type="scientific">Pristionchus entomophagus</name>
    <dbReference type="NCBI Taxonomy" id="358040"/>
    <lineage>
        <taxon>Eukaryota</taxon>
        <taxon>Metazoa</taxon>
        <taxon>Ecdysozoa</taxon>
        <taxon>Nematoda</taxon>
        <taxon>Chromadorea</taxon>
        <taxon>Rhabditida</taxon>
        <taxon>Rhabditina</taxon>
        <taxon>Diplogasteromorpha</taxon>
        <taxon>Diplogasteroidea</taxon>
        <taxon>Neodiplogasteridae</taxon>
        <taxon>Pristionchus</taxon>
    </lineage>
</organism>
<evidence type="ECO:0000313" key="2">
    <source>
        <dbReference type="Proteomes" id="UP001432027"/>
    </source>
</evidence>
<dbReference type="PROSITE" id="PS51354">
    <property type="entry name" value="GLUTAREDOXIN_2"/>
    <property type="match status" value="1"/>
</dbReference>
<dbReference type="Proteomes" id="UP001432027">
    <property type="component" value="Unassembled WGS sequence"/>
</dbReference>
<sequence length="253" mass="28364">SPAMLGSPSPSSGLSVEIRVIDQKKPGLDVNLMRKELHRMKMELIGSLGDCGIERTNYQDLLQRDGSVRGRSLHVMSTVRHLANRSQWKRDYVAEESGKVVLYTTSCQVINANYERCKDSLSLLRAFSISHEVRDVYLEPKLMEELMDRMQLEQDLNRDLIFESLPMVFVNGRYYGNDATLSQENESRSLSGTLRDFHGRSDCSSCGGAGYTICVKCRGGKKSSETYSVRLKCASCNSDGITPCLECGPKSRR</sequence>
<feature type="non-terminal residue" evidence="1">
    <location>
        <position position="1"/>
    </location>
</feature>
<accession>A0AAV5TAB1</accession>
<dbReference type="PANTHER" id="PTHR46990">
    <property type="entry name" value="GLUTAREDOXIN DOMAIN-CONTAINING CYSTEINE-RICH PROTEIN 1"/>
    <property type="match status" value="1"/>
</dbReference>
<dbReference type="InterPro" id="IPR042797">
    <property type="entry name" value="GRXCR1"/>
</dbReference>